<dbReference type="EMBL" id="BQMJ01000047">
    <property type="protein sequence ID" value="GJQ13807.1"/>
    <property type="molecule type" value="Genomic_DNA"/>
</dbReference>
<evidence type="ECO:0000313" key="2">
    <source>
        <dbReference type="Proteomes" id="UP001061958"/>
    </source>
</evidence>
<reference evidence="1" key="1">
    <citation type="journal article" date="2022" name="Proc. Natl. Acad. Sci. U.S.A.">
        <title>Life cycle and functional genomics of the unicellular red alga Galdieria for elucidating algal and plant evolution and industrial use.</title>
        <authorList>
            <person name="Hirooka S."/>
            <person name="Itabashi T."/>
            <person name="Ichinose T.M."/>
            <person name="Onuma R."/>
            <person name="Fujiwara T."/>
            <person name="Yamashita S."/>
            <person name="Jong L.W."/>
            <person name="Tomita R."/>
            <person name="Iwane A.H."/>
            <person name="Miyagishima S.Y."/>
        </authorList>
    </citation>
    <scope>NUCLEOTIDE SEQUENCE</scope>
    <source>
        <strain evidence="1">NBRC 102759</strain>
    </source>
</reference>
<dbReference type="Proteomes" id="UP001061958">
    <property type="component" value="Unassembled WGS sequence"/>
</dbReference>
<sequence length="102" mass="11877">MVNVIGKLILLSLLKKVSVFVIAKTYGFPRLYRRLMECNRRLVKSEGMRKRVRDQVQYVFRLPRRWMQLVQNKLHGSTTGLGIISGSIFSSNHSTEHKENSE</sequence>
<reference evidence="1" key="2">
    <citation type="submission" date="2022-01" db="EMBL/GenBank/DDBJ databases">
        <authorList>
            <person name="Hirooka S."/>
            <person name="Miyagishima S.Y."/>
        </authorList>
    </citation>
    <scope>NUCLEOTIDE SEQUENCE</scope>
    <source>
        <strain evidence="1">NBRC 102759</strain>
    </source>
</reference>
<proteinExistence type="predicted"/>
<gene>
    <name evidence="1" type="ORF">GpartN1_g5598.t1</name>
</gene>
<comment type="caution">
    <text evidence="1">The sequence shown here is derived from an EMBL/GenBank/DDBJ whole genome shotgun (WGS) entry which is preliminary data.</text>
</comment>
<dbReference type="OrthoDB" id="5816at2759"/>
<accession>A0A9C7USM1</accession>
<evidence type="ECO:0000313" key="1">
    <source>
        <dbReference type="EMBL" id="GJQ13807.1"/>
    </source>
</evidence>
<dbReference type="AlphaFoldDB" id="A0A9C7USM1"/>
<name>A0A9C7USM1_9RHOD</name>
<organism evidence="1 2">
    <name type="scientific">Galdieria partita</name>
    <dbReference type="NCBI Taxonomy" id="83374"/>
    <lineage>
        <taxon>Eukaryota</taxon>
        <taxon>Rhodophyta</taxon>
        <taxon>Bangiophyceae</taxon>
        <taxon>Galdieriales</taxon>
        <taxon>Galdieriaceae</taxon>
        <taxon>Galdieria</taxon>
    </lineage>
</organism>
<keyword evidence="2" id="KW-1185">Reference proteome</keyword>
<protein>
    <submittedName>
        <fullName evidence="1">Uncharacterized protein</fullName>
    </submittedName>
</protein>